<dbReference type="OrthoDB" id="18368at2157"/>
<evidence type="ECO:0000256" key="2">
    <source>
        <dbReference type="ARBA" id="ARBA00022741"/>
    </source>
</evidence>
<gene>
    <name evidence="5" type="ORF">CV102_00710</name>
</gene>
<dbReference type="PROSITE" id="PS00211">
    <property type="entry name" value="ABC_TRANSPORTER_1"/>
    <property type="match status" value="1"/>
</dbReference>
<dbReference type="AlphaFoldDB" id="A0A8J8TTE7"/>
<evidence type="ECO:0000313" key="6">
    <source>
        <dbReference type="Proteomes" id="UP000766904"/>
    </source>
</evidence>
<dbReference type="PANTHER" id="PTHR42788">
    <property type="entry name" value="TAURINE IMPORT ATP-BINDING PROTEIN-RELATED"/>
    <property type="match status" value="1"/>
</dbReference>
<dbReference type="PANTHER" id="PTHR42788:SF13">
    <property type="entry name" value="ALIPHATIC SULFONATES IMPORT ATP-BINDING PROTEIN SSUB"/>
    <property type="match status" value="1"/>
</dbReference>
<evidence type="ECO:0000256" key="3">
    <source>
        <dbReference type="ARBA" id="ARBA00022840"/>
    </source>
</evidence>
<dbReference type="Gene3D" id="3.40.50.300">
    <property type="entry name" value="P-loop containing nucleotide triphosphate hydrolases"/>
    <property type="match status" value="1"/>
</dbReference>
<name>A0A8J8TTE7_9EURY</name>
<protein>
    <submittedName>
        <fullName evidence="5">Nitrate ABC transporter ATP-binding protein</fullName>
    </submittedName>
</protein>
<dbReference type="InterPro" id="IPR050166">
    <property type="entry name" value="ABC_transporter_ATP-bind"/>
</dbReference>
<feature type="domain" description="ABC transporter" evidence="4">
    <location>
        <begin position="2"/>
        <end position="229"/>
    </location>
</feature>
<dbReference type="Pfam" id="PF00005">
    <property type="entry name" value="ABC_tran"/>
    <property type="match status" value="1"/>
</dbReference>
<dbReference type="InterPro" id="IPR027417">
    <property type="entry name" value="P-loop_NTPase"/>
</dbReference>
<dbReference type="RefSeq" id="WP_148856526.1">
    <property type="nucleotide sequence ID" value="NZ_PHNJ01000001.1"/>
</dbReference>
<dbReference type="PROSITE" id="PS50893">
    <property type="entry name" value="ABC_TRANSPORTER_2"/>
    <property type="match status" value="1"/>
</dbReference>
<dbReference type="SUPFAM" id="SSF52540">
    <property type="entry name" value="P-loop containing nucleoside triphosphate hydrolases"/>
    <property type="match status" value="1"/>
</dbReference>
<evidence type="ECO:0000259" key="4">
    <source>
        <dbReference type="PROSITE" id="PS50893"/>
    </source>
</evidence>
<sequence length="247" mass="27455">MIELEGVTVEFDDVTAIADVDLRIETGEFVTVVGPSGCGKTTLLRTIGGLQEPTGGRVHIRDRAPERAQTAGDVGFVFQRHTLFPWKSALENVTFLRSLAGREPNEADAQALLRSMGLEGFENARPDALSGGMKQRVAIARALHLGADVLLMDEPFGELDEITRDELGVEIRQLWRRERKTVVFVTHSVPEAVFLADRCLVMRGLPGRIDATFDVDLPEPRDEAVFGTRSFQEQVARVRRTLHESYD</sequence>
<evidence type="ECO:0000256" key="1">
    <source>
        <dbReference type="ARBA" id="ARBA00022448"/>
    </source>
</evidence>
<comment type="caution">
    <text evidence="5">The sequence shown here is derived from an EMBL/GenBank/DDBJ whole genome shotgun (WGS) entry which is preliminary data.</text>
</comment>
<dbReference type="GO" id="GO:0016887">
    <property type="term" value="F:ATP hydrolysis activity"/>
    <property type="evidence" value="ECO:0007669"/>
    <property type="project" value="InterPro"/>
</dbReference>
<proteinExistence type="predicted"/>
<dbReference type="SMART" id="SM00382">
    <property type="entry name" value="AAA"/>
    <property type="match status" value="1"/>
</dbReference>
<accession>A0A8J8TTE7</accession>
<keyword evidence="1" id="KW-0813">Transport</keyword>
<dbReference type="InterPro" id="IPR017871">
    <property type="entry name" value="ABC_transporter-like_CS"/>
</dbReference>
<organism evidence="5 6">
    <name type="scientific">Natronococcus pandeyae</name>
    <dbReference type="NCBI Taxonomy" id="2055836"/>
    <lineage>
        <taxon>Archaea</taxon>
        <taxon>Methanobacteriati</taxon>
        <taxon>Methanobacteriota</taxon>
        <taxon>Stenosarchaea group</taxon>
        <taxon>Halobacteria</taxon>
        <taxon>Halobacteriales</taxon>
        <taxon>Natrialbaceae</taxon>
        <taxon>Natronococcus</taxon>
    </lineage>
</organism>
<dbReference type="InterPro" id="IPR003439">
    <property type="entry name" value="ABC_transporter-like_ATP-bd"/>
</dbReference>
<keyword evidence="3 5" id="KW-0067">ATP-binding</keyword>
<dbReference type="CDD" id="cd03293">
    <property type="entry name" value="ABC_NrtD_SsuB_transporters"/>
    <property type="match status" value="1"/>
</dbReference>
<dbReference type="EMBL" id="PHNJ01000001">
    <property type="protein sequence ID" value="TYL40135.1"/>
    <property type="molecule type" value="Genomic_DNA"/>
</dbReference>
<keyword evidence="2" id="KW-0547">Nucleotide-binding</keyword>
<evidence type="ECO:0000313" key="5">
    <source>
        <dbReference type="EMBL" id="TYL40135.1"/>
    </source>
</evidence>
<keyword evidence="6" id="KW-1185">Reference proteome</keyword>
<dbReference type="Proteomes" id="UP000766904">
    <property type="component" value="Unassembled WGS sequence"/>
</dbReference>
<dbReference type="GO" id="GO:0005524">
    <property type="term" value="F:ATP binding"/>
    <property type="evidence" value="ECO:0007669"/>
    <property type="project" value="UniProtKB-KW"/>
</dbReference>
<reference evidence="5" key="1">
    <citation type="submission" date="2017-11" db="EMBL/GenBank/DDBJ databases">
        <authorList>
            <person name="Kajale S.C."/>
            <person name="Sharma A."/>
        </authorList>
    </citation>
    <scope>NUCLEOTIDE SEQUENCE</scope>
    <source>
        <strain evidence="5">LS1_42</strain>
    </source>
</reference>
<dbReference type="InterPro" id="IPR003593">
    <property type="entry name" value="AAA+_ATPase"/>
</dbReference>